<feature type="domain" description="Tail specific protease" evidence="2">
    <location>
        <begin position="255"/>
        <end position="465"/>
    </location>
</feature>
<name>A0A1V9G0W5_9BACT</name>
<evidence type="ECO:0000259" key="2">
    <source>
        <dbReference type="Pfam" id="PF03572"/>
    </source>
</evidence>
<evidence type="ECO:0000313" key="3">
    <source>
        <dbReference type="EMBL" id="OQP64275.1"/>
    </source>
</evidence>
<dbReference type="EMBL" id="LVYD01000042">
    <property type="protein sequence ID" value="OQP64275.1"/>
    <property type="molecule type" value="Genomic_DNA"/>
</dbReference>
<keyword evidence="1" id="KW-0732">Signal</keyword>
<dbReference type="InterPro" id="IPR029045">
    <property type="entry name" value="ClpP/crotonase-like_dom_sf"/>
</dbReference>
<organism evidence="3 4">
    <name type="scientific">Niastella vici</name>
    <dbReference type="NCBI Taxonomy" id="1703345"/>
    <lineage>
        <taxon>Bacteria</taxon>
        <taxon>Pseudomonadati</taxon>
        <taxon>Bacteroidota</taxon>
        <taxon>Chitinophagia</taxon>
        <taxon>Chitinophagales</taxon>
        <taxon>Chitinophagaceae</taxon>
        <taxon>Niastella</taxon>
    </lineage>
</organism>
<gene>
    <name evidence="3" type="ORF">A3860_20070</name>
</gene>
<reference evidence="3 4" key="1">
    <citation type="submission" date="2016-03" db="EMBL/GenBank/DDBJ databases">
        <title>Niastella vici sp. nov., isolated from farmland soil.</title>
        <authorList>
            <person name="Chen L."/>
            <person name="Wang D."/>
            <person name="Yang S."/>
            <person name="Wang G."/>
        </authorList>
    </citation>
    <scope>NUCLEOTIDE SEQUENCE [LARGE SCALE GENOMIC DNA]</scope>
    <source>
        <strain evidence="3 4">DJ57</strain>
    </source>
</reference>
<keyword evidence="4" id="KW-1185">Reference proteome</keyword>
<dbReference type="InterPro" id="IPR005151">
    <property type="entry name" value="Tail-specific_protease"/>
</dbReference>
<evidence type="ECO:0000313" key="4">
    <source>
        <dbReference type="Proteomes" id="UP000192796"/>
    </source>
</evidence>
<feature type="signal peptide" evidence="1">
    <location>
        <begin position="1"/>
        <end position="33"/>
    </location>
</feature>
<proteinExistence type="predicted"/>
<dbReference type="STRING" id="1703345.A3860_20070"/>
<dbReference type="RefSeq" id="WP_081146891.1">
    <property type="nucleotide sequence ID" value="NZ_LVYD01000042.1"/>
</dbReference>
<sequence length="481" mass="54237">MTQPTALSALCKKLVLPAFIFLFCTYSSFSQQASGSQTFDSLQSYIEKNYAGFADKVNPQTQKAYQALTKRLSEYAKRTQSPAEQYYIIQNWLDFFKDHHLYIDFFPDTAHTEKIPVDEKQIQQLYHTSPASIAGIYYSDDSVYKVAVIKNTKGIRSYAGVILSSQTPLWKTGQLKFELIETGINQFTGIWYNRAHFIRYTTIQFTAAKGLSAEGWYKHGTTIKKGTATAAVAIPNRFEEEKQLSTFFKKLNDSTGYLRIKSFDGSQARGIDSVLTANKQNIQSMPRLIIDLRGNGGGSDYSMSFLRPMLYTNPVKNIGVDLLTTPDNTAAWERAIKQYRGQLPDRYLDDALKKIHQGDGKARAFINFVPDYIDTLPGVWPNPAKVAIIINGGCGSATEEFLLVARQSNKVTFAGEHSKGGLDYSNVVRKDFSYPPFTLVYPTTRSRRIDVGLGIDNKGIQPTIPLNLTTDHWLDELMRKW</sequence>
<dbReference type="SUPFAM" id="SSF52096">
    <property type="entry name" value="ClpP/crotonase"/>
    <property type="match status" value="1"/>
</dbReference>
<dbReference type="GO" id="GO:0006508">
    <property type="term" value="P:proteolysis"/>
    <property type="evidence" value="ECO:0007669"/>
    <property type="project" value="InterPro"/>
</dbReference>
<dbReference type="OrthoDB" id="2327485at2"/>
<dbReference type="AlphaFoldDB" id="A0A1V9G0W5"/>
<dbReference type="Proteomes" id="UP000192796">
    <property type="component" value="Unassembled WGS sequence"/>
</dbReference>
<dbReference type="GO" id="GO:0008236">
    <property type="term" value="F:serine-type peptidase activity"/>
    <property type="evidence" value="ECO:0007669"/>
    <property type="project" value="InterPro"/>
</dbReference>
<dbReference type="Pfam" id="PF03572">
    <property type="entry name" value="Peptidase_S41"/>
    <property type="match status" value="1"/>
</dbReference>
<comment type="caution">
    <text evidence="3">The sequence shown here is derived from an EMBL/GenBank/DDBJ whole genome shotgun (WGS) entry which is preliminary data.</text>
</comment>
<dbReference type="Gene3D" id="3.90.226.10">
    <property type="entry name" value="2-enoyl-CoA Hydratase, Chain A, domain 1"/>
    <property type="match status" value="1"/>
</dbReference>
<evidence type="ECO:0000256" key="1">
    <source>
        <dbReference type="SAM" id="SignalP"/>
    </source>
</evidence>
<accession>A0A1V9G0W5</accession>
<feature type="chain" id="PRO_5012235468" description="Tail specific protease domain-containing protein" evidence="1">
    <location>
        <begin position="34"/>
        <end position="481"/>
    </location>
</feature>
<protein>
    <recommendedName>
        <fullName evidence="2">Tail specific protease domain-containing protein</fullName>
    </recommendedName>
</protein>